<sequence>MDFRDIAELYLPMLHMLCRNRKRGDEPCEASHQSAWMVHRSDTVLTYLSP</sequence>
<dbReference type="EMBL" id="MTKT01000420">
    <property type="protein sequence ID" value="OWM91077.1"/>
    <property type="molecule type" value="Genomic_DNA"/>
</dbReference>
<name>A0A218Y189_PUNGR</name>
<evidence type="ECO:0000313" key="2">
    <source>
        <dbReference type="Proteomes" id="UP000197138"/>
    </source>
</evidence>
<organism evidence="1 2">
    <name type="scientific">Punica granatum</name>
    <name type="common">Pomegranate</name>
    <dbReference type="NCBI Taxonomy" id="22663"/>
    <lineage>
        <taxon>Eukaryota</taxon>
        <taxon>Viridiplantae</taxon>
        <taxon>Streptophyta</taxon>
        <taxon>Embryophyta</taxon>
        <taxon>Tracheophyta</taxon>
        <taxon>Spermatophyta</taxon>
        <taxon>Magnoliopsida</taxon>
        <taxon>eudicotyledons</taxon>
        <taxon>Gunneridae</taxon>
        <taxon>Pentapetalae</taxon>
        <taxon>rosids</taxon>
        <taxon>malvids</taxon>
        <taxon>Myrtales</taxon>
        <taxon>Lythraceae</taxon>
        <taxon>Punica</taxon>
    </lineage>
</organism>
<gene>
    <name evidence="1" type="ORF">CDL15_Pgr023410</name>
</gene>
<dbReference type="Proteomes" id="UP000197138">
    <property type="component" value="Unassembled WGS sequence"/>
</dbReference>
<accession>A0A218Y189</accession>
<protein>
    <submittedName>
        <fullName evidence="1">Uncharacterized protein</fullName>
    </submittedName>
</protein>
<evidence type="ECO:0000313" key="1">
    <source>
        <dbReference type="EMBL" id="OWM91077.1"/>
    </source>
</evidence>
<reference evidence="2" key="1">
    <citation type="journal article" date="2017" name="Plant J.">
        <title>The pomegranate (Punica granatum L.) genome and the genomics of punicalagin biosynthesis.</title>
        <authorList>
            <person name="Qin G."/>
            <person name="Xu C."/>
            <person name="Ming R."/>
            <person name="Tang H."/>
            <person name="Guyot R."/>
            <person name="Kramer E.M."/>
            <person name="Hu Y."/>
            <person name="Yi X."/>
            <person name="Qi Y."/>
            <person name="Xu X."/>
            <person name="Gao Z."/>
            <person name="Pan H."/>
            <person name="Jian J."/>
            <person name="Tian Y."/>
            <person name="Yue Z."/>
            <person name="Xu Y."/>
        </authorList>
    </citation>
    <scope>NUCLEOTIDE SEQUENCE [LARGE SCALE GENOMIC DNA]</scope>
    <source>
        <strain evidence="2">cv. Dabenzi</strain>
    </source>
</reference>
<dbReference type="AlphaFoldDB" id="A0A218Y189"/>
<comment type="caution">
    <text evidence="1">The sequence shown here is derived from an EMBL/GenBank/DDBJ whole genome shotgun (WGS) entry which is preliminary data.</text>
</comment>
<proteinExistence type="predicted"/>